<reference evidence="1 2" key="1">
    <citation type="submission" date="2019-11" db="EMBL/GenBank/DDBJ databases">
        <title>Identification of a novel strain.</title>
        <authorList>
            <person name="Xu Q."/>
            <person name="Wang G."/>
        </authorList>
    </citation>
    <scope>NUCLEOTIDE SEQUENCE [LARGE SCALE GENOMIC DNA]</scope>
    <source>
        <strain evidence="2">xq</strain>
    </source>
</reference>
<dbReference type="Proteomes" id="UP000440694">
    <property type="component" value="Unassembled WGS sequence"/>
</dbReference>
<proteinExistence type="predicted"/>
<dbReference type="RefSeq" id="WP_154740694.1">
    <property type="nucleotide sequence ID" value="NZ_WMBQ01000002.1"/>
</dbReference>
<name>A0A6I3KQY7_9HYPH</name>
<dbReference type="AlphaFoldDB" id="A0A6I3KQY7"/>
<accession>A0A6I3KQY7</accession>
<comment type="caution">
    <text evidence="1">The sequence shown here is derived from an EMBL/GenBank/DDBJ whole genome shotgun (WGS) entry which is preliminary data.</text>
</comment>
<sequence length="112" mass="12087">MMIHGNETLQPEELTQLGVVFDEVWAEFSDTAGQENTELRTFLASILLRLANLKQLGPEQMKATALRIIRGEAIQDTHSDAPLAEIECPSSLAEERQGCSAPAAIPSAPQGA</sequence>
<organism evidence="1 2">
    <name type="scientific">Hyphomicrobium album</name>
    <dbReference type="NCBI Taxonomy" id="2665159"/>
    <lineage>
        <taxon>Bacteria</taxon>
        <taxon>Pseudomonadati</taxon>
        <taxon>Pseudomonadota</taxon>
        <taxon>Alphaproteobacteria</taxon>
        <taxon>Hyphomicrobiales</taxon>
        <taxon>Hyphomicrobiaceae</taxon>
        <taxon>Hyphomicrobium</taxon>
    </lineage>
</organism>
<evidence type="ECO:0000313" key="1">
    <source>
        <dbReference type="EMBL" id="MTD96252.1"/>
    </source>
</evidence>
<keyword evidence="2" id="KW-1185">Reference proteome</keyword>
<evidence type="ECO:0000313" key="2">
    <source>
        <dbReference type="Proteomes" id="UP000440694"/>
    </source>
</evidence>
<dbReference type="EMBL" id="WMBQ01000002">
    <property type="protein sequence ID" value="MTD96252.1"/>
    <property type="molecule type" value="Genomic_DNA"/>
</dbReference>
<protein>
    <submittedName>
        <fullName evidence="1">Uncharacterized protein</fullName>
    </submittedName>
</protein>
<gene>
    <name evidence="1" type="ORF">GIW81_18080</name>
</gene>